<feature type="compositionally biased region" description="Basic and acidic residues" evidence="1">
    <location>
        <begin position="224"/>
        <end position="242"/>
    </location>
</feature>
<protein>
    <submittedName>
        <fullName evidence="2">Uncharacterized protein</fullName>
    </submittedName>
</protein>
<evidence type="ECO:0000313" key="2">
    <source>
        <dbReference type="EMBL" id="KIN07907.1"/>
    </source>
</evidence>
<reference evidence="3" key="2">
    <citation type="submission" date="2015-01" db="EMBL/GenBank/DDBJ databases">
        <title>Evolutionary Origins and Diversification of the Mycorrhizal Mutualists.</title>
        <authorList>
            <consortium name="DOE Joint Genome Institute"/>
            <consortium name="Mycorrhizal Genomics Consortium"/>
            <person name="Kohler A."/>
            <person name="Kuo A."/>
            <person name="Nagy L.G."/>
            <person name="Floudas D."/>
            <person name="Copeland A."/>
            <person name="Barry K.W."/>
            <person name="Cichocki N."/>
            <person name="Veneault-Fourrey C."/>
            <person name="LaButti K."/>
            <person name="Lindquist E.A."/>
            <person name="Lipzen A."/>
            <person name="Lundell T."/>
            <person name="Morin E."/>
            <person name="Murat C."/>
            <person name="Riley R."/>
            <person name="Ohm R."/>
            <person name="Sun H."/>
            <person name="Tunlid A."/>
            <person name="Henrissat B."/>
            <person name="Grigoriev I.V."/>
            <person name="Hibbett D.S."/>
            <person name="Martin F."/>
        </authorList>
    </citation>
    <scope>NUCLEOTIDE SEQUENCE [LARGE SCALE GENOMIC DNA]</scope>
    <source>
        <strain evidence="3">Zn</strain>
    </source>
</reference>
<feature type="region of interest" description="Disordered" evidence="1">
    <location>
        <begin position="188"/>
        <end position="242"/>
    </location>
</feature>
<name>A0A0C3I0D9_OIDMZ</name>
<dbReference type="EMBL" id="KN832870">
    <property type="protein sequence ID" value="KIN07907.1"/>
    <property type="molecule type" value="Genomic_DNA"/>
</dbReference>
<sequence length="406" mass="44482">MGTELHRGGERLVIACLADAGDDGLRAAQQRSDPSSTTQNVLLRITTLSGTTSGCVREGSHDVETIPEATAQHHQVATRPCDADSRRVPEYCSEDQGNAMHNGDDAGAPRDEGRRWREVIFFARKVDARRNEVAGGLKRRRGSTAQPIEGLRERRRRQTPGCAGPGINAVDESLEAVVNSLNCQNVKRQLSTPRQVASRDRQTGQAGVFCGEQGYTERPGQQSRDQDKGEEGEVNKDGRRAKGNERLAAMSKLVRRDCDVDFTDGGPAERALFSSRYLVISMIRHEHEHEHERILFCFLRYDRLLLPLLLVPAADRKKGSPPSFPLCCSSSCLSLVSPFVSLTLPCVIVVVPFPFPSPVLPPSALYSVRAGEHLPESATAEVGRDTARRLVSGPRRGRGAADSLFL</sequence>
<evidence type="ECO:0000256" key="1">
    <source>
        <dbReference type="SAM" id="MobiDB-lite"/>
    </source>
</evidence>
<accession>A0A0C3I0D9</accession>
<feature type="region of interest" description="Disordered" evidence="1">
    <location>
        <begin position="134"/>
        <end position="166"/>
    </location>
</feature>
<reference evidence="2 3" key="1">
    <citation type="submission" date="2014-04" db="EMBL/GenBank/DDBJ databases">
        <authorList>
            <consortium name="DOE Joint Genome Institute"/>
            <person name="Kuo A."/>
            <person name="Martino E."/>
            <person name="Perotto S."/>
            <person name="Kohler A."/>
            <person name="Nagy L.G."/>
            <person name="Floudas D."/>
            <person name="Copeland A."/>
            <person name="Barry K.W."/>
            <person name="Cichocki N."/>
            <person name="Veneault-Fourrey C."/>
            <person name="LaButti K."/>
            <person name="Lindquist E.A."/>
            <person name="Lipzen A."/>
            <person name="Lundell T."/>
            <person name="Morin E."/>
            <person name="Murat C."/>
            <person name="Sun H."/>
            <person name="Tunlid A."/>
            <person name="Henrissat B."/>
            <person name="Grigoriev I.V."/>
            <person name="Hibbett D.S."/>
            <person name="Martin F."/>
            <person name="Nordberg H.P."/>
            <person name="Cantor M.N."/>
            <person name="Hua S.X."/>
        </authorList>
    </citation>
    <scope>NUCLEOTIDE SEQUENCE [LARGE SCALE GENOMIC DNA]</scope>
    <source>
        <strain evidence="2 3">Zn</strain>
    </source>
</reference>
<dbReference type="AlphaFoldDB" id="A0A0C3I0D9"/>
<gene>
    <name evidence="2" type="ORF">OIDMADRAFT_22754</name>
</gene>
<evidence type="ECO:0000313" key="3">
    <source>
        <dbReference type="Proteomes" id="UP000054321"/>
    </source>
</evidence>
<keyword evidence="3" id="KW-1185">Reference proteome</keyword>
<proteinExistence type="predicted"/>
<organism evidence="2 3">
    <name type="scientific">Oidiodendron maius (strain Zn)</name>
    <dbReference type="NCBI Taxonomy" id="913774"/>
    <lineage>
        <taxon>Eukaryota</taxon>
        <taxon>Fungi</taxon>
        <taxon>Dikarya</taxon>
        <taxon>Ascomycota</taxon>
        <taxon>Pezizomycotina</taxon>
        <taxon>Leotiomycetes</taxon>
        <taxon>Leotiomycetes incertae sedis</taxon>
        <taxon>Myxotrichaceae</taxon>
        <taxon>Oidiodendron</taxon>
    </lineage>
</organism>
<dbReference type="Proteomes" id="UP000054321">
    <property type="component" value="Unassembled WGS sequence"/>
</dbReference>
<dbReference type="HOGENOM" id="CLU_678092_0_0_1"/>
<dbReference type="InParanoid" id="A0A0C3I0D9"/>